<dbReference type="Proteomes" id="UP000826234">
    <property type="component" value="Unassembled WGS sequence"/>
</dbReference>
<keyword evidence="3" id="KW-1185">Reference proteome</keyword>
<evidence type="ECO:0000313" key="2">
    <source>
        <dbReference type="EMBL" id="KAH0630711.1"/>
    </source>
</evidence>
<evidence type="ECO:0000313" key="3">
    <source>
        <dbReference type="Proteomes" id="UP000826234"/>
    </source>
</evidence>
<proteinExistence type="predicted"/>
<gene>
    <name evidence="2" type="ORF">JD844_014007</name>
</gene>
<protein>
    <submittedName>
        <fullName evidence="2">Uncharacterized protein</fullName>
    </submittedName>
</protein>
<name>A0ABQ7TMX6_PHRPL</name>
<evidence type="ECO:0000256" key="1">
    <source>
        <dbReference type="SAM" id="MobiDB-lite"/>
    </source>
</evidence>
<reference evidence="2 3" key="1">
    <citation type="journal article" date="2022" name="Gigascience">
        <title>A chromosome-level genome assembly and annotation of the desert horned lizard, Phrynosoma platyrhinos, provides insight into chromosomal rearrangements among reptiles.</title>
        <authorList>
            <person name="Koochekian N."/>
            <person name="Ascanio A."/>
            <person name="Farleigh K."/>
            <person name="Card D.C."/>
            <person name="Schield D.R."/>
            <person name="Castoe T.A."/>
            <person name="Jezkova T."/>
        </authorList>
    </citation>
    <scope>NUCLEOTIDE SEQUENCE [LARGE SCALE GENOMIC DNA]</scope>
    <source>
        <strain evidence="2">NK-2021</strain>
    </source>
</reference>
<sequence>MLVVNFVASFVVEEAIVENRSFWGLLKRAAGHRSSSRYKKLRRDLEEDASWPPWNKTDFSGATHINPGFESHEEPAGRPAWSLGP</sequence>
<accession>A0ABQ7TMX6</accession>
<organism evidence="2 3">
    <name type="scientific">Phrynosoma platyrhinos</name>
    <name type="common">Desert horned lizard</name>
    <dbReference type="NCBI Taxonomy" id="52577"/>
    <lineage>
        <taxon>Eukaryota</taxon>
        <taxon>Metazoa</taxon>
        <taxon>Chordata</taxon>
        <taxon>Craniata</taxon>
        <taxon>Vertebrata</taxon>
        <taxon>Euteleostomi</taxon>
        <taxon>Lepidosauria</taxon>
        <taxon>Squamata</taxon>
        <taxon>Bifurcata</taxon>
        <taxon>Unidentata</taxon>
        <taxon>Episquamata</taxon>
        <taxon>Toxicofera</taxon>
        <taxon>Iguania</taxon>
        <taxon>Phrynosomatidae</taxon>
        <taxon>Phrynosomatinae</taxon>
        <taxon>Phrynosoma</taxon>
    </lineage>
</organism>
<comment type="caution">
    <text evidence="2">The sequence shown here is derived from an EMBL/GenBank/DDBJ whole genome shotgun (WGS) entry which is preliminary data.</text>
</comment>
<dbReference type="EMBL" id="JAIPUX010000439">
    <property type="protein sequence ID" value="KAH0630711.1"/>
    <property type="molecule type" value="Genomic_DNA"/>
</dbReference>
<feature type="region of interest" description="Disordered" evidence="1">
    <location>
        <begin position="56"/>
        <end position="85"/>
    </location>
</feature>